<proteinExistence type="predicted"/>
<gene>
    <name evidence="2" type="ordered locus">B005_4408</name>
</gene>
<sequence length="206" mass="22562">MPLVHWAGSTVPGARLIGPEQLEYFTNVDRPVSVESKEAQVDQDADSLCVESKKALGVHLKRLRKAAGLSGYRLSGVDQSTVSRIETGRIRPSHELLTRLLDAYEADQEGREQAYLLWDQAQLPLQTRRRQVEGTRAAWDQAARPACGPTLLAGASAAEDAARYLTRAQWAGNSPARRDALLDDAEGRLVQVLAALHAARTRTSAR</sequence>
<dbReference type="CDD" id="cd00093">
    <property type="entry name" value="HTH_XRE"/>
    <property type="match status" value="1"/>
</dbReference>
<organism evidence="2 3">
    <name type="scientific">Nocardiopsis alba (strain ATCC BAA-2165 / BE74)</name>
    <dbReference type="NCBI Taxonomy" id="1205910"/>
    <lineage>
        <taxon>Bacteria</taxon>
        <taxon>Bacillati</taxon>
        <taxon>Actinomycetota</taxon>
        <taxon>Actinomycetes</taxon>
        <taxon>Streptosporangiales</taxon>
        <taxon>Nocardiopsidaceae</taxon>
        <taxon>Nocardiopsis</taxon>
    </lineage>
</organism>
<dbReference type="Pfam" id="PF13560">
    <property type="entry name" value="HTH_31"/>
    <property type="match status" value="1"/>
</dbReference>
<dbReference type="InterPro" id="IPR001387">
    <property type="entry name" value="Cro/C1-type_HTH"/>
</dbReference>
<dbReference type="GO" id="GO:0003677">
    <property type="term" value="F:DNA binding"/>
    <property type="evidence" value="ECO:0007669"/>
    <property type="project" value="InterPro"/>
</dbReference>
<dbReference type="STRING" id="1205910.B005_4408"/>
<dbReference type="KEGG" id="nal:B005_4408"/>
<dbReference type="SUPFAM" id="SSF47413">
    <property type="entry name" value="lambda repressor-like DNA-binding domains"/>
    <property type="match status" value="1"/>
</dbReference>
<dbReference type="eggNOG" id="COG3620">
    <property type="taxonomic scope" value="Bacteria"/>
</dbReference>
<dbReference type="Proteomes" id="UP000003779">
    <property type="component" value="Chromosome"/>
</dbReference>
<evidence type="ECO:0000313" key="2">
    <source>
        <dbReference type="EMBL" id="AFR09244.1"/>
    </source>
</evidence>
<protein>
    <submittedName>
        <fullName evidence="2">Helix-turn-helix family protein</fullName>
    </submittedName>
</protein>
<dbReference type="EMBL" id="CP003788">
    <property type="protein sequence ID" value="AFR09244.1"/>
    <property type="molecule type" value="Genomic_DNA"/>
</dbReference>
<dbReference type="InterPro" id="IPR010982">
    <property type="entry name" value="Lambda_DNA-bd_dom_sf"/>
</dbReference>
<feature type="domain" description="HTH cro/C1-type" evidence="1">
    <location>
        <begin position="60"/>
        <end position="111"/>
    </location>
</feature>
<reference evidence="3" key="2">
    <citation type="submission" date="2012-08" db="EMBL/GenBank/DDBJ databases">
        <title>Whole-genome sequence of Nocardiopsis alba strain ATCC BAA-2165 associated with honeybees.</title>
        <authorList>
            <person name="Qiao J."/>
            <person name="Chen L."/>
            <person name="Li Y."/>
            <person name="Wang J."/>
            <person name="Zhang W."/>
            <person name="Chen S."/>
        </authorList>
    </citation>
    <scope>NUCLEOTIDE SEQUENCE [LARGE SCALE GENOMIC DNA]</scope>
    <source>
        <strain evidence="3">ATCC BAA-2165 / BE74</strain>
    </source>
</reference>
<dbReference type="SMART" id="SM00530">
    <property type="entry name" value="HTH_XRE"/>
    <property type="match status" value="1"/>
</dbReference>
<dbReference type="PATRIC" id="fig|1205910.3.peg.4166"/>
<evidence type="ECO:0000259" key="1">
    <source>
        <dbReference type="PROSITE" id="PS50943"/>
    </source>
</evidence>
<dbReference type="HOGENOM" id="CLU_115828_0_0_11"/>
<dbReference type="PROSITE" id="PS50943">
    <property type="entry name" value="HTH_CROC1"/>
    <property type="match status" value="1"/>
</dbReference>
<accession>J7LEH6</accession>
<name>J7LEH6_NOCAA</name>
<reference evidence="2 3" key="1">
    <citation type="journal article" date="2012" name="J. Bacteriol.">
        <title>Whole-Genome Sequence of Nocardiopsis alba Strain ATCC BAA-2165, Associated with Honeybees.</title>
        <authorList>
            <person name="Qiao J."/>
            <person name="Chen L."/>
            <person name="Li Y."/>
            <person name="Wang J."/>
            <person name="Zhang W."/>
            <person name="Chen S."/>
        </authorList>
    </citation>
    <scope>NUCLEOTIDE SEQUENCE [LARGE SCALE GENOMIC DNA]</scope>
    <source>
        <strain evidence="3">ATCC BAA-2165 / BE74</strain>
    </source>
</reference>
<dbReference type="Gene3D" id="1.10.260.40">
    <property type="entry name" value="lambda repressor-like DNA-binding domains"/>
    <property type="match status" value="1"/>
</dbReference>
<evidence type="ECO:0000313" key="3">
    <source>
        <dbReference type="Proteomes" id="UP000003779"/>
    </source>
</evidence>
<dbReference type="AlphaFoldDB" id="J7LEH6"/>